<comment type="caution">
    <text evidence="1">The sequence shown here is derived from an EMBL/GenBank/DDBJ whole genome shotgun (WGS) entry which is preliminary data.</text>
</comment>
<dbReference type="Proteomes" id="UP000798662">
    <property type="component" value="Chromosome 1"/>
</dbReference>
<evidence type="ECO:0000313" key="2">
    <source>
        <dbReference type="Proteomes" id="UP000798662"/>
    </source>
</evidence>
<reference evidence="1" key="1">
    <citation type="submission" date="2019-11" db="EMBL/GenBank/DDBJ databases">
        <title>Nori genome reveals adaptations in red seaweeds to the harsh intertidal environment.</title>
        <authorList>
            <person name="Wang D."/>
            <person name="Mao Y."/>
        </authorList>
    </citation>
    <scope>NUCLEOTIDE SEQUENCE</scope>
    <source>
        <tissue evidence="1">Gametophyte</tissue>
    </source>
</reference>
<protein>
    <submittedName>
        <fullName evidence="1">Uncharacterized protein</fullName>
    </submittedName>
</protein>
<gene>
    <name evidence="1" type="ORF">I4F81_001863</name>
</gene>
<accession>A0ACC3BP40</accession>
<name>A0ACC3BP40_PYRYE</name>
<organism evidence="1 2">
    <name type="scientific">Pyropia yezoensis</name>
    <name type="common">Susabi-nori</name>
    <name type="synonym">Porphyra yezoensis</name>
    <dbReference type="NCBI Taxonomy" id="2788"/>
    <lineage>
        <taxon>Eukaryota</taxon>
        <taxon>Rhodophyta</taxon>
        <taxon>Bangiophyceae</taxon>
        <taxon>Bangiales</taxon>
        <taxon>Bangiaceae</taxon>
        <taxon>Pyropia</taxon>
    </lineage>
</organism>
<evidence type="ECO:0000313" key="1">
    <source>
        <dbReference type="EMBL" id="KAK1859266.1"/>
    </source>
</evidence>
<proteinExistence type="predicted"/>
<keyword evidence="2" id="KW-1185">Reference proteome</keyword>
<sequence length="559" mass="56225">MCGVNRAAGRSAAAVDDDPDPLACVAAAAVADRRVASGGGGGGKRPRRPLDVDDSDDVEQPWGGGRRGRQRFRGGWSRRSGADDEDEEDEAEGGGLNGAGRMSSRGGPSRGPPGGFRPARASLGAHRLGAAGASGGGGGGASRSVGGGVGGRAVDAASAAVFANRRPGGGGGGGSGAAGAAGGVPPPRGFRVPRPLGQAEADAAAAEAAVAGGVDGAGGPAGGAAGDLPEVTNVEPRLVEMIVNEVLERSPGVEWEDIAGLTFAKACVMEAVVWPMRRADLFSGLRSPPKGVLLFGPPGTGKTMIGRAIASQTQATFFNISASSMMSKWVGEGEKTVRALFGVARALQPAVIFIDEVDSLLTQRTDGDAEASRRVKTEFLVQMDGAGTSSADRVLVVGATNRPQELDEAARRRLVKRLYIPLPDAAARRALVGRLLRRQRHSLDDGGLDTVAALTGGYSGSDVHALCAEAAMAPLRCLGERLLSIDAAAVRPVGVADFVAAARAVRASVGGGDLAGYEAWNRQYGSFAAEGEGRAPPEGDGVGGGEGGGGGGSMGGRME</sequence>
<dbReference type="EMBL" id="CM020618">
    <property type="protein sequence ID" value="KAK1859266.1"/>
    <property type="molecule type" value="Genomic_DNA"/>
</dbReference>